<dbReference type="Proteomes" id="UP000015104">
    <property type="component" value="Unassembled WGS sequence"/>
</dbReference>
<keyword evidence="1" id="KW-0812">Transmembrane</keyword>
<accession>T1KYG7</accession>
<feature type="transmembrane region" description="Helical" evidence="1">
    <location>
        <begin position="6"/>
        <end position="27"/>
    </location>
</feature>
<sequence length="32" mass="3860">MGFAATLHITILLLKNMLFWIWCFTWFSQVIN</sequence>
<reference evidence="3" key="1">
    <citation type="submission" date="2011-08" db="EMBL/GenBank/DDBJ databases">
        <authorList>
            <person name="Rombauts S."/>
        </authorList>
    </citation>
    <scope>NUCLEOTIDE SEQUENCE</scope>
    <source>
        <strain evidence="3">London</strain>
    </source>
</reference>
<proteinExistence type="predicted"/>
<evidence type="ECO:0000313" key="2">
    <source>
        <dbReference type="EnsemblMetazoa" id="tetur27g00620.1"/>
    </source>
</evidence>
<keyword evidence="1" id="KW-0472">Membrane</keyword>
<name>T1KYG7_TETUR</name>
<organism evidence="2 3">
    <name type="scientific">Tetranychus urticae</name>
    <name type="common">Two-spotted spider mite</name>
    <dbReference type="NCBI Taxonomy" id="32264"/>
    <lineage>
        <taxon>Eukaryota</taxon>
        <taxon>Metazoa</taxon>
        <taxon>Ecdysozoa</taxon>
        <taxon>Arthropoda</taxon>
        <taxon>Chelicerata</taxon>
        <taxon>Arachnida</taxon>
        <taxon>Acari</taxon>
        <taxon>Acariformes</taxon>
        <taxon>Trombidiformes</taxon>
        <taxon>Prostigmata</taxon>
        <taxon>Eleutherengona</taxon>
        <taxon>Raphignathae</taxon>
        <taxon>Tetranychoidea</taxon>
        <taxon>Tetranychidae</taxon>
        <taxon>Tetranychus</taxon>
    </lineage>
</organism>
<keyword evidence="3" id="KW-1185">Reference proteome</keyword>
<dbReference type="EMBL" id="CAEY01000713">
    <property type="status" value="NOT_ANNOTATED_CDS"/>
    <property type="molecule type" value="Genomic_DNA"/>
</dbReference>
<dbReference type="HOGENOM" id="CLU_3392838_0_0_1"/>
<reference evidence="2" key="2">
    <citation type="submission" date="2015-06" db="UniProtKB">
        <authorList>
            <consortium name="EnsemblMetazoa"/>
        </authorList>
    </citation>
    <scope>IDENTIFICATION</scope>
</reference>
<dbReference type="EnsemblMetazoa" id="tetur27g00620.1">
    <property type="protein sequence ID" value="tetur27g00620.1"/>
    <property type="gene ID" value="tetur27g00620"/>
</dbReference>
<dbReference type="AlphaFoldDB" id="T1KYG7"/>
<keyword evidence="1" id="KW-1133">Transmembrane helix</keyword>
<protein>
    <submittedName>
        <fullName evidence="2">Uncharacterized protein</fullName>
    </submittedName>
</protein>
<evidence type="ECO:0000313" key="3">
    <source>
        <dbReference type="Proteomes" id="UP000015104"/>
    </source>
</evidence>
<evidence type="ECO:0000256" key="1">
    <source>
        <dbReference type="SAM" id="Phobius"/>
    </source>
</evidence>